<gene>
    <name evidence="1" type="ORF">EWV78_19180</name>
</gene>
<dbReference type="AlphaFoldDB" id="A0A552EC90"/>
<evidence type="ECO:0000313" key="1">
    <source>
        <dbReference type="EMBL" id="TRU31993.1"/>
    </source>
</evidence>
<reference evidence="1 2" key="1">
    <citation type="submission" date="2019-01" db="EMBL/GenBank/DDBJ databases">
        <title>Coherence of Microcystis species and biogeography revealed through population genomics.</title>
        <authorList>
            <person name="Perez-Carrascal O.M."/>
            <person name="Terrat Y."/>
            <person name="Giani A."/>
            <person name="Fortin N."/>
            <person name="Tromas N."/>
            <person name="Shapiro B.J."/>
        </authorList>
    </citation>
    <scope>NUCLEOTIDE SEQUENCE [LARGE SCALE GENOMIC DNA]</scope>
    <source>
        <strain evidence="1">Ma_MB_F_20061100_S20D</strain>
    </source>
</reference>
<dbReference type="Proteomes" id="UP000315113">
    <property type="component" value="Unassembled WGS sequence"/>
</dbReference>
<protein>
    <submittedName>
        <fullName evidence="1">Uncharacterized protein</fullName>
    </submittedName>
</protein>
<proteinExistence type="predicted"/>
<organism evidence="1 2">
    <name type="scientific">Microcystis aeruginosa Ma_MB_F_20061100_S20D</name>
    <dbReference type="NCBI Taxonomy" id="2486253"/>
    <lineage>
        <taxon>Bacteria</taxon>
        <taxon>Bacillati</taxon>
        <taxon>Cyanobacteriota</taxon>
        <taxon>Cyanophyceae</taxon>
        <taxon>Oscillatoriophycideae</taxon>
        <taxon>Chroococcales</taxon>
        <taxon>Microcystaceae</taxon>
        <taxon>Microcystis</taxon>
    </lineage>
</organism>
<evidence type="ECO:0000313" key="2">
    <source>
        <dbReference type="Proteomes" id="UP000315113"/>
    </source>
</evidence>
<feature type="non-terminal residue" evidence="1">
    <location>
        <position position="1"/>
    </location>
</feature>
<comment type="caution">
    <text evidence="1">The sequence shown here is derived from an EMBL/GenBank/DDBJ whole genome shotgun (WGS) entry which is preliminary data.</text>
</comment>
<accession>A0A552EC90</accession>
<sequence>LQQGLTVIPFSWRPKLILSSVLDVVHLWEIAKVSGRDDKKFHLTMLHDPQWQPSSAASLRARMPLLDLTALLVLFDLDLINQAVEFFERVAIAKATLETLANLVTPFSGSPMRGKCIALQDALKPHLSVIVQPSITNVQDDEQDTDPLGRENKEIQQLCRNERTSLRLYSDDLAFRVYCAQSNTPDGICTLDVLMALEEVGLLTRNEVASKVSKLCEWRVGLVVRFQELMPLLPSDLAQVKNINQGIQILDASPEFMSVISALWDFRARFEKTLGHAAAVLRRLADEASLPNAALAALLGQWFVKAGMKNDAPPQALGVLTKAITRSALPSTLTRSTAEKLWSVYKALVEYHYRNYMDEAKEREAIRLLGVECAELQVAQPGMGEHVFMGLRQALTEDTSDYSDFASGYSSALLHLRTQSQQGRR</sequence>
<dbReference type="EMBL" id="SFBH01000146">
    <property type="protein sequence ID" value="TRU31993.1"/>
    <property type="molecule type" value="Genomic_DNA"/>
</dbReference>
<name>A0A552EC90_MICAE</name>